<gene>
    <name evidence="2" type="ORF">AFUS01_LOCUS13815</name>
</gene>
<name>A0A8J2P448_9HEXA</name>
<feature type="coiled-coil region" evidence="1">
    <location>
        <begin position="98"/>
        <end position="164"/>
    </location>
</feature>
<keyword evidence="1" id="KW-0175">Coiled coil</keyword>
<dbReference type="Proteomes" id="UP000708208">
    <property type="component" value="Unassembled WGS sequence"/>
</dbReference>
<sequence>MADNSTNDYSISLPTCGICKFALLPTQALVRTSSCSHVLHERCRKEIIYDFGPEFRIPTPCMVPMCTGQLDDRTIYPVTFTVQRFPLLIDESEYLENMIDLERQLSELHVEHTNIRRERSQLMIELHEANHRNLLTERREANTINELRLQIEQLSIEAPRTQRNENRPCDNRNVLAECHHFLPRTLRNVMEVIRELDLHICTKIPQTLMDSNSFERDHDYAYVTRYLANSPSGSTTTYFLNGVMCMGDGLVHDLVDLAITNNQERRKRWRTNSLSRAGITRKTLIENIDKYLIRIPRSILISFGEAQIDDAARKHETYDDIKAIIKHLIYRGVNQIFLAPIPNRRVGSINHRARNCYRAFLQNQADGVIVHYLRGLEEIIDEQIPDYVIGSQSLVLSPETHLQIALFLIERFVAHAD</sequence>
<dbReference type="AlphaFoldDB" id="A0A8J2P448"/>
<evidence type="ECO:0000313" key="3">
    <source>
        <dbReference type="Proteomes" id="UP000708208"/>
    </source>
</evidence>
<keyword evidence="3" id="KW-1185">Reference proteome</keyword>
<evidence type="ECO:0000313" key="2">
    <source>
        <dbReference type="EMBL" id="CAG7724816.1"/>
    </source>
</evidence>
<evidence type="ECO:0008006" key="4">
    <source>
        <dbReference type="Google" id="ProtNLM"/>
    </source>
</evidence>
<proteinExistence type="predicted"/>
<dbReference type="EMBL" id="CAJVCH010114360">
    <property type="protein sequence ID" value="CAG7724816.1"/>
    <property type="molecule type" value="Genomic_DNA"/>
</dbReference>
<reference evidence="2" key="1">
    <citation type="submission" date="2021-06" db="EMBL/GenBank/DDBJ databases">
        <authorList>
            <person name="Hodson N. C."/>
            <person name="Mongue J. A."/>
            <person name="Jaron S. K."/>
        </authorList>
    </citation>
    <scope>NUCLEOTIDE SEQUENCE</scope>
</reference>
<evidence type="ECO:0000256" key="1">
    <source>
        <dbReference type="SAM" id="Coils"/>
    </source>
</evidence>
<comment type="caution">
    <text evidence="2">The sequence shown here is derived from an EMBL/GenBank/DDBJ whole genome shotgun (WGS) entry which is preliminary data.</text>
</comment>
<organism evidence="2 3">
    <name type="scientific">Allacma fusca</name>
    <dbReference type="NCBI Taxonomy" id="39272"/>
    <lineage>
        <taxon>Eukaryota</taxon>
        <taxon>Metazoa</taxon>
        <taxon>Ecdysozoa</taxon>
        <taxon>Arthropoda</taxon>
        <taxon>Hexapoda</taxon>
        <taxon>Collembola</taxon>
        <taxon>Symphypleona</taxon>
        <taxon>Sminthuridae</taxon>
        <taxon>Allacma</taxon>
    </lineage>
</organism>
<accession>A0A8J2P448</accession>
<protein>
    <recommendedName>
        <fullName evidence="4">RING-type domain-containing protein</fullName>
    </recommendedName>
</protein>